<keyword evidence="8" id="KW-1185">Reference proteome</keyword>
<keyword evidence="6" id="KW-0067">ATP-binding</keyword>
<dbReference type="GO" id="GO:0050567">
    <property type="term" value="F:glutaminyl-tRNA synthase (glutamine-hydrolyzing) activity"/>
    <property type="evidence" value="ECO:0007669"/>
    <property type="project" value="UniProtKB-UniRule"/>
</dbReference>
<evidence type="ECO:0000256" key="3">
    <source>
        <dbReference type="ARBA" id="ARBA00024799"/>
    </source>
</evidence>
<dbReference type="HAMAP" id="MF_00122">
    <property type="entry name" value="GatC"/>
    <property type="match status" value="1"/>
</dbReference>
<dbReference type="InterPro" id="IPR003837">
    <property type="entry name" value="GatC"/>
</dbReference>
<dbReference type="Pfam" id="PF02686">
    <property type="entry name" value="GatC"/>
    <property type="match status" value="1"/>
</dbReference>
<evidence type="ECO:0000256" key="4">
    <source>
        <dbReference type="ARBA" id="ARBA00047380"/>
    </source>
</evidence>
<dbReference type="Proteomes" id="UP000215383">
    <property type="component" value="Chromosome 1"/>
</dbReference>
<gene>
    <name evidence="6 7" type="primary">gatC</name>
    <name evidence="7" type="ORF">SAMEA4364220_00557</name>
</gene>
<dbReference type="GO" id="GO:0006450">
    <property type="term" value="P:regulation of translational fidelity"/>
    <property type="evidence" value="ECO:0007669"/>
    <property type="project" value="InterPro"/>
</dbReference>
<comment type="function">
    <text evidence="3 6">Allows the formation of correctly charged Asn-tRNA(Asn) or Gln-tRNA(Gln) through the transamidation of misacylated Asp-tRNA(Asn) or Glu-tRNA(Gln) in organisms which lack either or both of asparaginyl-tRNA or glutaminyl-tRNA synthetases. The reaction takes place in the presence of glutamine and ATP through an activated phospho-Asp-tRNA(Asn) or phospho-Glu-tRNA(Gln).</text>
</comment>
<evidence type="ECO:0000256" key="1">
    <source>
        <dbReference type="ARBA" id="ARBA00010757"/>
    </source>
</evidence>
<evidence type="ECO:0000313" key="8">
    <source>
        <dbReference type="Proteomes" id="UP000215383"/>
    </source>
</evidence>
<evidence type="ECO:0000256" key="5">
    <source>
        <dbReference type="ARBA" id="ARBA00047913"/>
    </source>
</evidence>
<dbReference type="GO" id="GO:0005524">
    <property type="term" value="F:ATP binding"/>
    <property type="evidence" value="ECO:0007669"/>
    <property type="project" value="UniProtKB-KW"/>
</dbReference>
<dbReference type="GO" id="GO:0050566">
    <property type="term" value="F:asparaginyl-tRNA synthase (glutamine-hydrolyzing) activity"/>
    <property type="evidence" value="ECO:0007669"/>
    <property type="project" value="RHEA"/>
</dbReference>
<organism evidence="7 8">
    <name type="scientific">Megamonas hypermegale</name>
    <dbReference type="NCBI Taxonomy" id="158847"/>
    <lineage>
        <taxon>Bacteria</taxon>
        <taxon>Bacillati</taxon>
        <taxon>Bacillota</taxon>
        <taxon>Negativicutes</taxon>
        <taxon>Selenomonadales</taxon>
        <taxon>Selenomonadaceae</taxon>
        <taxon>Megamonas</taxon>
    </lineage>
</organism>
<dbReference type="EC" id="6.3.5.-" evidence="6"/>
<proteinExistence type="inferred from homology"/>
<comment type="catalytic activity">
    <reaction evidence="4 6">
        <text>L-aspartyl-tRNA(Asn) + L-glutamine + ATP + H2O = L-asparaginyl-tRNA(Asn) + L-glutamate + ADP + phosphate + 2 H(+)</text>
        <dbReference type="Rhea" id="RHEA:14513"/>
        <dbReference type="Rhea" id="RHEA-COMP:9674"/>
        <dbReference type="Rhea" id="RHEA-COMP:9677"/>
        <dbReference type="ChEBI" id="CHEBI:15377"/>
        <dbReference type="ChEBI" id="CHEBI:15378"/>
        <dbReference type="ChEBI" id="CHEBI:29985"/>
        <dbReference type="ChEBI" id="CHEBI:30616"/>
        <dbReference type="ChEBI" id="CHEBI:43474"/>
        <dbReference type="ChEBI" id="CHEBI:58359"/>
        <dbReference type="ChEBI" id="CHEBI:78515"/>
        <dbReference type="ChEBI" id="CHEBI:78516"/>
        <dbReference type="ChEBI" id="CHEBI:456216"/>
    </reaction>
</comment>
<evidence type="ECO:0000313" key="7">
    <source>
        <dbReference type="EMBL" id="SNU96277.1"/>
    </source>
</evidence>
<protein>
    <recommendedName>
        <fullName evidence="6">Aspartyl/glutamyl-tRNA(Asn/Gln) amidotransferase subunit C</fullName>
        <shortName evidence="6">Asp/Glu-ADT subunit C</shortName>
        <ecNumber evidence="6">6.3.5.-</ecNumber>
    </recommendedName>
</protein>
<dbReference type="GeneID" id="78506588"/>
<dbReference type="SUPFAM" id="SSF141000">
    <property type="entry name" value="Glu-tRNAGln amidotransferase C subunit"/>
    <property type="match status" value="1"/>
</dbReference>
<dbReference type="PANTHER" id="PTHR15004:SF0">
    <property type="entry name" value="GLUTAMYL-TRNA(GLN) AMIDOTRANSFERASE SUBUNIT C, MITOCHONDRIAL"/>
    <property type="match status" value="1"/>
</dbReference>
<dbReference type="NCBIfam" id="TIGR00135">
    <property type="entry name" value="gatC"/>
    <property type="match status" value="1"/>
</dbReference>
<dbReference type="PANTHER" id="PTHR15004">
    <property type="entry name" value="GLUTAMYL-TRNA(GLN) AMIDOTRANSFERASE SUBUNIT C, MITOCHONDRIAL"/>
    <property type="match status" value="1"/>
</dbReference>
<dbReference type="RefSeq" id="WP_027890869.1">
    <property type="nucleotide sequence ID" value="NZ_CALXYH010000028.1"/>
</dbReference>
<evidence type="ECO:0000256" key="6">
    <source>
        <dbReference type="HAMAP-Rule" id="MF_00122"/>
    </source>
</evidence>
<comment type="similarity">
    <text evidence="1 6">Belongs to the GatC family.</text>
</comment>
<dbReference type="GO" id="GO:0006412">
    <property type="term" value="P:translation"/>
    <property type="evidence" value="ECO:0007669"/>
    <property type="project" value="UniProtKB-UniRule"/>
</dbReference>
<reference evidence="7 8" key="1">
    <citation type="submission" date="2017-06" db="EMBL/GenBank/DDBJ databases">
        <authorList>
            <consortium name="Pathogen Informatics"/>
        </authorList>
    </citation>
    <scope>NUCLEOTIDE SEQUENCE [LARGE SCALE GENOMIC DNA]</scope>
    <source>
        <strain evidence="7 8">NCTC10570</strain>
    </source>
</reference>
<keyword evidence="6" id="KW-0648">Protein biosynthesis</keyword>
<sequence>MKVTREDVENVALLSRLRIDEKDMDKNIQELSDFLEYVDRLQQVDTENVAATAHVLPIQNVFREDVVKPSLNRDLALSNAPEQEDGYFRVPKIVEE</sequence>
<keyword evidence="7" id="KW-0808">Transferase</keyword>
<comment type="subunit">
    <text evidence="2 6">Heterotrimer of A, B and C subunits.</text>
</comment>
<name>A0A239TF43_9FIRM</name>
<dbReference type="AlphaFoldDB" id="A0A239TF43"/>
<keyword evidence="6 7" id="KW-0436">Ligase</keyword>
<dbReference type="eggNOG" id="COG0721">
    <property type="taxonomic scope" value="Bacteria"/>
</dbReference>
<accession>A0A239TF43</accession>
<dbReference type="Gene3D" id="1.10.20.60">
    <property type="entry name" value="Glu-tRNAGln amidotransferase C subunit, N-terminal domain"/>
    <property type="match status" value="1"/>
</dbReference>
<dbReference type="GO" id="GO:0070681">
    <property type="term" value="P:glutaminyl-tRNAGln biosynthesis via transamidation"/>
    <property type="evidence" value="ECO:0007669"/>
    <property type="project" value="TreeGrafter"/>
</dbReference>
<evidence type="ECO:0000256" key="2">
    <source>
        <dbReference type="ARBA" id="ARBA00011123"/>
    </source>
</evidence>
<comment type="catalytic activity">
    <reaction evidence="5 6">
        <text>L-glutamyl-tRNA(Gln) + L-glutamine + ATP + H2O = L-glutaminyl-tRNA(Gln) + L-glutamate + ADP + phosphate + H(+)</text>
        <dbReference type="Rhea" id="RHEA:17521"/>
        <dbReference type="Rhea" id="RHEA-COMP:9681"/>
        <dbReference type="Rhea" id="RHEA-COMP:9684"/>
        <dbReference type="ChEBI" id="CHEBI:15377"/>
        <dbReference type="ChEBI" id="CHEBI:15378"/>
        <dbReference type="ChEBI" id="CHEBI:29985"/>
        <dbReference type="ChEBI" id="CHEBI:30616"/>
        <dbReference type="ChEBI" id="CHEBI:43474"/>
        <dbReference type="ChEBI" id="CHEBI:58359"/>
        <dbReference type="ChEBI" id="CHEBI:78520"/>
        <dbReference type="ChEBI" id="CHEBI:78521"/>
        <dbReference type="ChEBI" id="CHEBI:456216"/>
    </reaction>
</comment>
<dbReference type="GO" id="GO:0016740">
    <property type="term" value="F:transferase activity"/>
    <property type="evidence" value="ECO:0007669"/>
    <property type="project" value="UniProtKB-KW"/>
</dbReference>
<keyword evidence="6" id="KW-0547">Nucleotide-binding</keyword>
<dbReference type="EMBL" id="LT906446">
    <property type="protein sequence ID" value="SNU96277.1"/>
    <property type="molecule type" value="Genomic_DNA"/>
</dbReference>
<dbReference type="InterPro" id="IPR036113">
    <property type="entry name" value="Asp/Glu-ADT_sf_sub_c"/>
</dbReference>
<dbReference type="OrthoDB" id="9813938at2"/>